<sequence length="101" mass="11459">MHKSFTFYCLQWHFGFGAEKPLNAATFASFSVWQLLSCLVRSRLFVHDKYDFAEISSTQMVNAKLAKPLFELLAQGPAFVRVRDMNPRVSSTGLSHDEIAT</sequence>
<gene>
    <name evidence="1" type="ORF">Spb1_12020</name>
</gene>
<dbReference type="AlphaFoldDB" id="A0A518GKY6"/>
<evidence type="ECO:0000313" key="2">
    <source>
        <dbReference type="Proteomes" id="UP000315349"/>
    </source>
</evidence>
<dbReference type="Proteomes" id="UP000315349">
    <property type="component" value="Chromosome"/>
</dbReference>
<organism evidence="1 2">
    <name type="scientific">Planctopirus ephydatiae</name>
    <dbReference type="NCBI Taxonomy" id="2528019"/>
    <lineage>
        <taxon>Bacteria</taxon>
        <taxon>Pseudomonadati</taxon>
        <taxon>Planctomycetota</taxon>
        <taxon>Planctomycetia</taxon>
        <taxon>Planctomycetales</taxon>
        <taxon>Planctomycetaceae</taxon>
        <taxon>Planctopirus</taxon>
    </lineage>
</organism>
<proteinExistence type="predicted"/>
<protein>
    <submittedName>
        <fullName evidence="1">Uncharacterized protein</fullName>
    </submittedName>
</protein>
<reference evidence="1 2" key="1">
    <citation type="submission" date="2019-02" db="EMBL/GenBank/DDBJ databases">
        <title>Deep-cultivation of Planctomycetes and their phenomic and genomic characterization uncovers novel biology.</title>
        <authorList>
            <person name="Wiegand S."/>
            <person name="Jogler M."/>
            <person name="Boedeker C."/>
            <person name="Pinto D."/>
            <person name="Vollmers J."/>
            <person name="Rivas-Marin E."/>
            <person name="Kohn T."/>
            <person name="Peeters S.H."/>
            <person name="Heuer A."/>
            <person name="Rast P."/>
            <person name="Oberbeckmann S."/>
            <person name="Bunk B."/>
            <person name="Jeske O."/>
            <person name="Meyerdierks A."/>
            <person name="Storesund J.E."/>
            <person name="Kallscheuer N."/>
            <person name="Luecker S."/>
            <person name="Lage O.M."/>
            <person name="Pohl T."/>
            <person name="Merkel B.J."/>
            <person name="Hornburger P."/>
            <person name="Mueller R.-W."/>
            <person name="Bruemmer F."/>
            <person name="Labrenz M."/>
            <person name="Spormann A.M."/>
            <person name="Op den Camp H."/>
            <person name="Overmann J."/>
            <person name="Amann R."/>
            <person name="Jetten M.S.M."/>
            <person name="Mascher T."/>
            <person name="Medema M.H."/>
            <person name="Devos D.P."/>
            <person name="Kaster A.-K."/>
            <person name="Ovreas L."/>
            <person name="Rohde M."/>
            <person name="Galperin M.Y."/>
            <person name="Jogler C."/>
        </authorList>
    </citation>
    <scope>NUCLEOTIDE SEQUENCE [LARGE SCALE GENOMIC DNA]</scope>
    <source>
        <strain evidence="1 2">Spb1</strain>
    </source>
</reference>
<name>A0A518GKY6_9PLAN</name>
<dbReference type="KEGG" id="peh:Spb1_12020"/>
<evidence type="ECO:0000313" key="1">
    <source>
        <dbReference type="EMBL" id="QDV29322.1"/>
    </source>
</evidence>
<keyword evidence="2" id="KW-1185">Reference proteome</keyword>
<accession>A0A518GKY6</accession>
<dbReference type="EMBL" id="CP036299">
    <property type="protein sequence ID" value="QDV29322.1"/>
    <property type="molecule type" value="Genomic_DNA"/>
</dbReference>